<dbReference type="EMBL" id="NXIB02000174">
    <property type="protein sequence ID" value="PHX53602.1"/>
    <property type="molecule type" value="Genomic_DNA"/>
</dbReference>
<feature type="domain" description="NAD-dependent epimerase/dehydratase" evidence="2">
    <location>
        <begin position="5"/>
        <end position="244"/>
    </location>
</feature>
<dbReference type="RefSeq" id="WP_096832078.1">
    <property type="nucleotide sequence ID" value="NZ_NXIB02000174.1"/>
</dbReference>
<dbReference type="SUPFAM" id="SSF51735">
    <property type="entry name" value="NAD(P)-binding Rossmann-fold domains"/>
    <property type="match status" value="1"/>
</dbReference>
<comment type="caution">
    <text evidence="3">The sequence shown here is derived from an EMBL/GenBank/DDBJ whole genome shotgun (WGS) entry which is preliminary data.</text>
</comment>
<dbReference type="Gene3D" id="3.40.50.720">
    <property type="entry name" value="NAD(P)-binding Rossmann-like Domain"/>
    <property type="match status" value="1"/>
</dbReference>
<dbReference type="InterPro" id="IPR036291">
    <property type="entry name" value="NAD(P)-bd_dom_sf"/>
</dbReference>
<name>A0A2G4EVN0_9CYAN</name>
<proteinExistence type="predicted"/>
<dbReference type="PANTHER" id="PTHR43574">
    <property type="entry name" value="EPIMERASE-RELATED"/>
    <property type="match status" value="1"/>
</dbReference>
<sequence>MSIFIVTGAAGFIGSNLVQTLLNRGETVIGVDEFNDYYDPNLKRKNIAEFEKYPGFKLVEGDILSLNWQSLLSDAKVIFHQAAQAGVRASWGDGFRSYTERNINSTQVLLEAAKKAPNLQKFVYASSSSIYGNAESFPTSENACPQPVSPYGITKLAGERLCGLYYQNFGIPTTSLRYFTVYGPRQRPDMAFHKFFKSILLDQPISIFGDGLQTRDFTFISDCVAANLAAAEVTEAAGEVFNIGGGSRVILKEVIDTIEQIVDRPIRISFTEAARGDARHTSADVTKAKKILGYQPQVSLEAGLRQEWEWIQSLYS</sequence>
<dbReference type="Pfam" id="PF01370">
    <property type="entry name" value="Epimerase"/>
    <property type="match status" value="1"/>
</dbReference>
<evidence type="ECO:0000313" key="3">
    <source>
        <dbReference type="EMBL" id="PHX53602.1"/>
    </source>
</evidence>
<keyword evidence="1" id="KW-0520">NAD</keyword>
<accession>A0A2G4EVN0</accession>
<reference evidence="3" key="1">
    <citation type="submission" date="2017-10" db="EMBL/GenBank/DDBJ databases">
        <title>Draft genome sequence of the planktic cyanobacteria Tychonema bourrellyi isolated from alpine lentic freshwater.</title>
        <authorList>
            <person name="Tett A."/>
            <person name="Armanini F."/>
            <person name="Asnicar F."/>
            <person name="Boscaini A."/>
            <person name="Pasolli E."/>
            <person name="Zolfo M."/>
            <person name="Donati C."/>
            <person name="Salmaso N."/>
            <person name="Segata N."/>
        </authorList>
    </citation>
    <scope>NUCLEOTIDE SEQUENCE</scope>
    <source>
        <strain evidence="3">FEM_GT703</strain>
    </source>
</reference>
<evidence type="ECO:0000256" key="1">
    <source>
        <dbReference type="ARBA" id="ARBA00023027"/>
    </source>
</evidence>
<dbReference type="Gene3D" id="3.90.25.10">
    <property type="entry name" value="UDP-galactose 4-epimerase, domain 1"/>
    <property type="match status" value="1"/>
</dbReference>
<evidence type="ECO:0000313" key="4">
    <source>
        <dbReference type="Proteomes" id="UP000226442"/>
    </source>
</evidence>
<keyword evidence="4" id="KW-1185">Reference proteome</keyword>
<organism evidence="3 4">
    <name type="scientific">Tychonema bourrellyi FEM_GT703</name>
    <dbReference type="NCBI Taxonomy" id="2040638"/>
    <lineage>
        <taxon>Bacteria</taxon>
        <taxon>Bacillati</taxon>
        <taxon>Cyanobacteriota</taxon>
        <taxon>Cyanophyceae</taxon>
        <taxon>Oscillatoriophycideae</taxon>
        <taxon>Oscillatoriales</taxon>
        <taxon>Microcoleaceae</taxon>
        <taxon>Tychonema</taxon>
    </lineage>
</organism>
<dbReference type="Proteomes" id="UP000226442">
    <property type="component" value="Unassembled WGS sequence"/>
</dbReference>
<protein>
    <submittedName>
        <fullName evidence="3">UDP-glucose 4-epimerase</fullName>
    </submittedName>
</protein>
<dbReference type="AlphaFoldDB" id="A0A2G4EVN0"/>
<evidence type="ECO:0000259" key="2">
    <source>
        <dbReference type="Pfam" id="PF01370"/>
    </source>
</evidence>
<dbReference type="PRINTS" id="PR01713">
    <property type="entry name" value="NUCEPIMERASE"/>
</dbReference>
<gene>
    <name evidence="3" type="ORF">CP500_020640</name>
</gene>
<dbReference type="OrthoDB" id="9811743at2"/>
<dbReference type="InterPro" id="IPR001509">
    <property type="entry name" value="Epimerase_deHydtase"/>
</dbReference>